<evidence type="ECO:0000259" key="6">
    <source>
        <dbReference type="Pfam" id="PF04542"/>
    </source>
</evidence>
<dbReference type="SUPFAM" id="SSF88946">
    <property type="entry name" value="Sigma2 domain of RNA polymerase sigma factors"/>
    <property type="match status" value="1"/>
</dbReference>
<comment type="caution">
    <text evidence="8">The sequence shown here is derived from an EMBL/GenBank/DDBJ whole genome shotgun (WGS) entry which is preliminary data.</text>
</comment>
<evidence type="ECO:0000256" key="2">
    <source>
        <dbReference type="ARBA" id="ARBA00023015"/>
    </source>
</evidence>
<dbReference type="NCBIfam" id="TIGR02937">
    <property type="entry name" value="sigma70-ECF"/>
    <property type="match status" value="1"/>
</dbReference>
<evidence type="ECO:0000256" key="5">
    <source>
        <dbReference type="SAM" id="MobiDB-lite"/>
    </source>
</evidence>
<evidence type="ECO:0000313" key="8">
    <source>
        <dbReference type="EMBL" id="MBX7489848.1"/>
    </source>
</evidence>
<evidence type="ECO:0000256" key="3">
    <source>
        <dbReference type="ARBA" id="ARBA00023082"/>
    </source>
</evidence>
<feature type="domain" description="RNA polymerase sigma-70 region 2" evidence="6">
    <location>
        <begin position="16"/>
        <end position="75"/>
    </location>
</feature>
<dbReference type="Pfam" id="PF04542">
    <property type="entry name" value="Sigma70_r2"/>
    <property type="match status" value="1"/>
</dbReference>
<reference evidence="8 9" key="1">
    <citation type="submission" date="2021-08" db="EMBL/GenBank/DDBJ databases">
        <title>Comparative Genomics Analysis of the Genus Qipengyuania Reveals Extensive Genetic Diversity and Metabolic Versatility, Including the Description of Fifteen Novel Species.</title>
        <authorList>
            <person name="Liu Y."/>
        </authorList>
    </citation>
    <scope>NUCLEOTIDE SEQUENCE [LARGE SCALE GENOMIC DNA]</scope>
    <source>
        <strain evidence="8 9">GH25</strain>
    </source>
</reference>
<dbReference type="SUPFAM" id="SSF88659">
    <property type="entry name" value="Sigma3 and sigma4 domains of RNA polymerase sigma factors"/>
    <property type="match status" value="1"/>
</dbReference>
<keyword evidence="4" id="KW-0804">Transcription</keyword>
<dbReference type="RefSeq" id="WP_221598949.1">
    <property type="nucleotide sequence ID" value="NZ_JAIGNQ010000005.1"/>
</dbReference>
<dbReference type="Gene3D" id="1.10.10.10">
    <property type="entry name" value="Winged helix-like DNA-binding domain superfamily/Winged helix DNA-binding domain"/>
    <property type="match status" value="1"/>
</dbReference>
<keyword evidence="3" id="KW-0731">Sigma factor</keyword>
<dbReference type="InterPro" id="IPR013325">
    <property type="entry name" value="RNA_pol_sigma_r2"/>
</dbReference>
<dbReference type="InterPro" id="IPR036388">
    <property type="entry name" value="WH-like_DNA-bd_sf"/>
</dbReference>
<dbReference type="PANTHER" id="PTHR43133:SF63">
    <property type="entry name" value="RNA POLYMERASE SIGMA FACTOR FECI-RELATED"/>
    <property type="match status" value="1"/>
</dbReference>
<dbReference type="InterPro" id="IPR039425">
    <property type="entry name" value="RNA_pol_sigma-70-like"/>
</dbReference>
<comment type="similarity">
    <text evidence="1">Belongs to the sigma-70 factor family. ECF subfamily.</text>
</comment>
<dbReference type="InterPro" id="IPR013324">
    <property type="entry name" value="RNA_pol_sigma_r3/r4-like"/>
</dbReference>
<dbReference type="Pfam" id="PF08281">
    <property type="entry name" value="Sigma70_r4_2"/>
    <property type="match status" value="1"/>
</dbReference>
<protein>
    <submittedName>
        <fullName evidence="8">RNA polymerase sigma factor</fullName>
    </submittedName>
</protein>
<evidence type="ECO:0000313" key="9">
    <source>
        <dbReference type="Proteomes" id="UP000776651"/>
    </source>
</evidence>
<dbReference type="InterPro" id="IPR013249">
    <property type="entry name" value="RNA_pol_sigma70_r4_t2"/>
</dbReference>
<dbReference type="InterPro" id="IPR007627">
    <property type="entry name" value="RNA_pol_sigma70_r2"/>
</dbReference>
<dbReference type="Gene3D" id="1.10.1740.10">
    <property type="match status" value="1"/>
</dbReference>
<feature type="region of interest" description="Disordered" evidence="5">
    <location>
        <begin position="79"/>
        <end position="99"/>
    </location>
</feature>
<dbReference type="PANTHER" id="PTHR43133">
    <property type="entry name" value="RNA POLYMERASE ECF-TYPE SIGMA FACTO"/>
    <property type="match status" value="1"/>
</dbReference>
<organism evidence="8 9">
    <name type="scientific">Qipengyuania pacifica</name>
    <dbReference type="NCBI Taxonomy" id="2860199"/>
    <lineage>
        <taxon>Bacteria</taxon>
        <taxon>Pseudomonadati</taxon>
        <taxon>Pseudomonadota</taxon>
        <taxon>Alphaproteobacteria</taxon>
        <taxon>Sphingomonadales</taxon>
        <taxon>Erythrobacteraceae</taxon>
        <taxon>Qipengyuania</taxon>
    </lineage>
</organism>
<evidence type="ECO:0000256" key="4">
    <source>
        <dbReference type="ARBA" id="ARBA00023163"/>
    </source>
</evidence>
<dbReference type="Proteomes" id="UP000776651">
    <property type="component" value="Unassembled WGS sequence"/>
</dbReference>
<keyword evidence="9" id="KW-1185">Reference proteome</keyword>
<dbReference type="EMBL" id="JAIGNQ010000005">
    <property type="protein sequence ID" value="MBX7489848.1"/>
    <property type="molecule type" value="Genomic_DNA"/>
</dbReference>
<feature type="domain" description="RNA polymerase sigma factor 70 region 4 type 2" evidence="7">
    <location>
        <begin position="113"/>
        <end position="157"/>
    </location>
</feature>
<dbReference type="InterPro" id="IPR014284">
    <property type="entry name" value="RNA_pol_sigma-70_dom"/>
</dbReference>
<sequence>MTHSADDGLQAVFLANRDGLLRFLQARGAREDADDILQDVWLKISRAPPGPVASPMSYLYRAANTMMIDRYRSNKQAKSREEKWVEAGSGPVPGVSDSPSVERVIAGRQSALKVENMLASLPRRAVDIFRRNRIDGVSQRAIAEELGVSVSTVESDLRIVFRALADLRERLDEE</sequence>
<proteinExistence type="inferred from homology"/>
<evidence type="ECO:0000259" key="7">
    <source>
        <dbReference type="Pfam" id="PF08281"/>
    </source>
</evidence>
<evidence type="ECO:0000256" key="1">
    <source>
        <dbReference type="ARBA" id="ARBA00010641"/>
    </source>
</evidence>
<name>A0ABS7JKC1_9SPHN</name>
<keyword evidence="2" id="KW-0805">Transcription regulation</keyword>
<gene>
    <name evidence="8" type="ORF">K3177_15175</name>
</gene>
<feature type="compositionally biased region" description="Low complexity" evidence="5">
    <location>
        <begin position="88"/>
        <end position="99"/>
    </location>
</feature>
<accession>A0ABS7JKC1</accession>